<evidence type="ECO:0000256" key="3">
    <source>
        <dbReference type="ARBA" id="ARBA00004922"/>
    </source>
</evidence>
<organism evidence="20 21">
    <name type="scientific">Popillia japonica</name>
    <name type="common">Japanese beetle</name>
    <dbReference type="NCBI Taxonomy" id="7064"/>
    <lineage>
        <taxon>Eukaryota</taxon>
        <taxon>Metazoa</taxon>
        <taxon>Ecdysozoa</taxon>
        <taxon>Arthropoda</taxon>
        <taxon>Hexapoda</taxon>
        <taxon>Insecta</taxon>
        <taxon>Pterygota</taxon>
        <taxon>Neoptera</taxon>
        <taxon>Endopterygota</taxon>
        <taxon>Coleoptera</taxon>
        <taxon>Polyphaga</taxon>
        <taxon>Scarabaeiformia</taxon>
        <taxon>Scarabaeidae</taxon>
        <taxon>Rutelinae</taxon>
        <taxon>Popillia</taxon>
    </lineage>
</organism>
<keyword evidence="5 17" id="KW-0328">Glycosyltransferase</keyword>
<dbReference type="GO" id="GO:0004653">
    <property type="term" value="F:polypeptide N-acetylgalactosaminyltransferase activity"/>
    <property type="evidence" value="ECO:0007669"/>
    <property type="project" value="TreeGrafter"/>
</dbReference>
<feature type="compositionally biased region" description="Basic and acidic residues" evidence="18">
    <location>
        <begin position="67"/>
        <end position="77"/>
    </location>
</feature>
<reference evidence="20 21" key="1">
    <citation type="journal article" date="2024" name="BMC Genomics">
        <title>De novo assembly and annotation of Popillia japonica's genome with initial clues to its potential as an invasive pest.</title>
        <authorList>
            <person name="Cucini C."/>
            <person name="Boschi S."/>
            <person name="Funari R."/>
            <person name="Cardaioli E."/>
            <person name="Iannotti N."/>
            <person name="Marturano G."/>
            <person name="Paoli F."/>
            <person name="Bruttini M."/>
            <person name="Carapelli A."/>
            <person name="Frati F."/>
            <person name="Nardi F."/>
        </authorList>
    </citation>
    <scope>NUCLEOTIDE SEQUENCE [LARGE SCALE GENOMIC DNA]</scope>
    <source>
        <strain evidence="20">DMR45628</strain>
    </source>
</reference>
<comment type="pathway">
    <text evidence="3 17">Protein modification; protein glycosylation.</text>
</comment>
<dbReference type="SUPFAM" id="SSF50370">
    <property type="entry name" value="Ricin B-like lectins"/>
    <property type="match status" value="1"/>
</dbReference>
<dbReference type="PROSITE" id="PS50231">
    <property type="entry name" value="RICIN_B_LECTIN"/>
    <property type="match status" value="1"/>
</dbReference>
<dbReference type="Gene3D" id="2.80.10.50">
    <property type="match status" value="1"/>
</dbReference>
<feature type="compositionally biased region" description="Polar residues" evidence="18">
    <location>
        <begin position="88"/>
        <end position="99"/>
    </location>
</feature>
<dbReference type="Proteomes" id="UP001458880">
    <property type="component" value="Unassembled WGS sequence"/>
</dbReference>
<evidence type="ECO:0000256" key="10">
    <source>
        <dbReference type="ARBA" id="ARBA00022968"/>
    </source>
</evidence>
<evidence type="ECO:0000256" key="11">
    <source>
        <dbReference type="ARBA" id="ARBA00022989"/>
    </source>
</evidence>
<accession>A0AAW1LWX0</accession>
<name>A0AAW1LWX0_POPJA</name>
<evidence type="ECO:0000259" key="19">
    <source>
        <dbReference type="SMART" id="SM00458"/>
    </source>
</evidence>
<protein>
    <recommendedName>
        <fullName evidence="17">Polypeptide N-acetylgalactosaminyltransferase</fullName>
        <ecNumber evidence="17">2.4.1.-</ecNumber>
    </recommendedName>
    <alternativeName>
        <fullName evidence="17">Protein-UDP acetylgalactosaminyltransferase</fullName>
    </alternativeName>
</protein>
<dbReference type="InterPro" id="IPR001173">
    <property type="entry name" value="Glyco_trans_2-like"/>
</dbReference>
<comment type="caution">
    <text evidence="20">The sequence shown here is derived from an EMBL/GenBank/DDBJ whole genome shotgun (WGS) entry which is preliminary data.</text>
</comment>
<dbReference type="GO" id="GO:0046872">
    <property type="term" value="F:metal ion binding"/>
    <property type="evidence" value="ECO:0007669"/>
    <property type="project" value="UniProtKB-KW"/>
</dbReference>
<dbReference type="InterPro" id="IPR029044">
    <property type="entry name" value="Nucleotide-diphossugar_trans"/>
</dbReference>
<keyword evidence="13" id="KW-0472">Membrane</keyword>
<feature type="domain" description="Ricin B lectin" evidence="19">
    <location>
        <begin position="462"/>
        <end position="579"/>
    </location>
</feature>
<dbReference type="CDD" id="cd02510">
    <property type="entry name" value="pp-GalNAc-T"/>
    <property type="match status" value="1"/>
</dbReference>
<feature type="compositionally biased region" description="Basic and acidic residues" evidence="18">
    <location>
        <begin position="38"/>
        <end position="54"/>
    </location>
</feature>
<dbReference type="Pfam" id="PF00652">
    <property type="entry name" value="Ricin_B_lectin"/>
    <property type="match status" value="1"/>
</dbReference>
<dbReference type="GO" id="GO:0030246">
    <property type="term" value="F:carbohydrate binding"/>
    <property type="evidence" value="ECO:0007669"/>
    <property type="project" value="UniProtKB-KW"/>
</dbReference>
<evidence type="ECO:0000256" key="16">
    <source>
        <dbReference type="ARBA" id="ARBA00023211"/>
    </source>
</evidence>
<evidence type="ECO:0000256" key="14">
    <source>
        <dbReference type="ARBA" id="ARBA00023157"/>
    </source>
</evidence>
<evidence type="ECO:0000256" key="17">
    <source>
        <dbReference type="RuleBase" id="RU361242"/>
    </source>
</evidence>
<evidence type="ECO:0000256" key="13">
    <source>
        <dbReference type="ARBA" id="ARBA00023136"/>
    </source>
</evidence>
<proteinExistence type="inferred from homology"/>
<dbReference type="InterPro" id="IPR045885">
    <property type="entry name" value="GalNAc-T"/>
</dbReference>
<evidence type="ECO:0000256" key="1">
    <source>
        <dbReference type="ARBA" id="ARBA00001936"/>
    </source>
</evidence>
<evidence type="ECO:0000256" key="18">
    <source>
        <dbReference type="SAM" id="MobiDB-lite"/>
    </source>
</evidence>
<dbReference type="EC" id="2.4.1.-" evidence="17"/>
<dbReference type="FunFam" id="2.80.10.50:FF:000019">
    <property type="entry name" value="Polypeptide N-acetylgalactosaminyltransferase"/>
    <property type="match status" value="1"/>
</dbReference>
<keyword evidence="21" id="KW-1185">Reference proteome</keyword>
<dbReference type="FunFam" id="3.90.550.10:FF:000053">
    <property type="entry name" value="Polypeptide N-acetylgalactosaminyltransferase"/>
    <property type="match status" value="1"/>
</dbReference>
<evidence type="ECO:0000313" key="20">
    <source>
        <dbReference type="EMBL" id="KAK9738459.1"/>
    </source>
</evidence>
<evidence type="ECO:0000256" key="8">
    <source>
        <dbReference type="ARBA" id="ARBA00022723"/>
    </source>
</evidence>
<dbReference type="GO" id="GO:0000139">
    <property type="term" value="C:Golgi membrane"/>
    <property type="evidence" value="ECO:0007669"/>
    <property type="project" value="UniProtKB-SubCell"/>
</dbReference>
<dbReference type="EMBL" id="JASPKY010000086">
    <property type="protein sequence ID" value="KAK9738459.1"/>
    <property type="molecule type" value="Genomic_DNA"/>
</dbReference>
<dbReference type="PANTHER" id="PTHR11675:SF68">
    <property type="entry name" value="N-ACETYLGALACTOSAMINYLTRANSFERASE 7"/>
    <property type="match status" value="1"/>
</dbReference>
<dbReference type="SUPFAM" id="SSF53448">
    <property type="entry name" value="Nucleotide-diphospho-sugar transferases"/>
    <property type="match status" value="1"/>
</dbReference>
<comment type="subcellular location">
    <subcellularLocation>
        <location evidence="2 17">Golgi apparatus membrane</location>
        <topology evidence="2 17">Single-pass type II membrane protein</topology>
    </subcellularLocation>
</comment>
<evidence type="ECO:0000256" key="9">
    <source>
        <dbReference type="ARBA" id="ARBA00022734"/>
    </source>
</evidence>
<feature type="region of interest" description="Disordered" evidence="18">
    <location>
        <begin position="38"/>
        <end position="99"/>
    </location>
</feature>
<keyword evidence="8" id="KW-0479">Metal-binding</keyword>
<comment type="similarity">
    <text evidence="4 17">Belongs to the glycosyltransferase 2 family. GalNAc-T subfamily.</text>
</comment>
<keyword evidence="11" id="KW-1133">Transmembrane helix</keyword>
<keyword evidence="14 17" id="KW-1015">Disulfide bond</keyword>
<dbReference type="PANTHER" id="PTHR11675">
    <property type="entry name" value="N-ACETYLGALACTOSAMINYLTRANSFERASE"/>
    <property type="match status" value="1"/>
</dbReference>
<keyword evidence="6 17" id="KW-0808">Transferase</keyword>
<dbReference type="GO" id="GO:0006493">
    <property type="term" value="P:protein O-linked glycosylation"/>
    <property type="evidence" value="ECO:0007669"/>
    <property type="project" value="TreeGrafter"/>
</dbReference>
<keyword evidence="16 17" id="KW-0464">Manganese</keyword>
<sequence>MCGAVQYYPYGTLGNLLYVFIDRANVLYNNRTTATSHKAQERFLKQSSSREGHNQRPKLVDGLGNFEPRDLQPREGPGENGKPHFLRQEQQNDADQSESQYGMNIACSDEISLDRSILDTRLEECKHWDYPTDLPSTSVIIVFHNEGWSVLLRTVHSVINRTPSYILKEVLLVDDFSDKENLKSGQLEKYIERFNGKVRLIRNTQREGLIRTRSKGAKEAKGEVIVFLDAHCEVNINWLPPLLAPIYRNHKTMTVPVIDGIDHKSWEVRPVYGDDRHFRGIFEWGMLYKENEVPMKELQTRKYNSEPYKSPTHAGGLFAINREYFLEIGAYDPGLLVWGGENFELSFKIWQCGGSIEWVPCSKVGHVYRSFMPYNFGKLANKKKGPLITINYKRVIETWFDEKYKEYFYTREPLARFLDMGDISEQIALKERLNCKNFQWYMENVAYDVFDKYPELPPNIHYGELRSGAVNKCLDTLGHGPPALMAISHCHGFGNNQLIRLNAKGQLGVGERCIEADAQGIKLAFCRLGTVDGPWLYDENTHVLLHRVHKKCMALHPQTSHLSLMPCDVNNTYQQWYFKQISVKYS</sequence>
<keyword evidence="9 17" id="KW-0430">Lectin</keyword>
<evidence type="ECO:0000256" key="6">
    <source>
        <dbReference type="ARBA" id="ARBA00022679"/>
    </source>
</evidence>
<dbReference type="InterPro" id="IPR000772">
    <property type="entry name" value="Ricin_B_lectin"/>
</dbReference>
<dbReference type="Gene3D" id="3.90.550.10">
    <property type="entry name" value="Spore Coat Polysaccharide Biosynthesis Protein SpsA, Chain A"/>
    <property type="match status" value="1"/>
</dbReference>
<evidence type="ECO:0000313" key="21">
    <source>
        <dbReference type="Proteomes" id="UP001458880"/>
    </source>
</evidence>
<evidence type="ECO:0000256" key="12">
    <source>
        <dbReference type="ARBA" id="ARBA00023034"/>
    </source>
</evidence>
<dbReference type="AlphaFoldDB" id="A0AAW1LWX0"/>
<keyword evidence="10" id="KW-0735">Signal-anchor</keyword>
<gene>
    <name evidence="20" type="ORF">QE152_g9801</name>
</gene>
<keyword evidence="15" id="KW-0325">Glycoprotein</keyword>
<evidence type="ECO:0000256" key="4">
    <source>
        <dbReference type="ARBA" id="ARBA00005680"/>
    </source>
</evidence>
<evidence type="ECO:0000256" key="7">
    <source>
        <dbReference type="ARBA" id="ARBA00022692"/>
    </source>
</evidence>
<dbReference type="CDD" id="cd23437">
    <property type="entry name" value="beta-trefoil_Ricin_GALNT7"/>
    <property type="match status" value="1"/>
</dbReference>
<dbReference type="Pfam" id="PF00535">
    <property type="entry name" value="Glycos_transf_2"/>
    <property type="match status" value="1"/>
</dbReference>
<evidence type="ECO:0000256" key="2">
    <source>
        <dbReference type="ARBA" id="ARBA00004323"/>
    </source>
</evidence>
<dbReference type="SMART" id="SM00458">
    <property type="entry name" value="RICIN"/>
    <property type="match status" value="1"/>
</dbReference>
<keyword evidence="12 17" id="KW-0333">Golgi apparatus</keyword>
<dbReference type="InterPro" id="IPR035992">
    <property type="entry name" value="Ricin_B-like_lectins"/>
</dbReference>
<keyword evidence="7" id="KW-0812">Transmembrane</keyword>
<evidence type="ECO:0000256" key="5">
    <source>
        <dbReference type="ARBA" id="ARBA00022676"/>
    </source>
</evidence>
<comment type="cofactor">
    <cofactor evidence="1 17">
        <name>Mn(2+)</name>
        <dbReference type="ChEBI" id="CHEBI:29035"/>
    </cofactor>
</comment>
<evidence type="ECO:0000256" key="15">
    <source>
        <dbReference type="ARBA" id="ARBA00023180"/>
    </source>
</evidence>